<dbReference type="Pfam" id="PF07992">
    <property type="entry name" value="Pyr_redox_2"/>
    <property type="match status" value="1"/>
</dbReference>
<dbReference type="Gene3D" id="3.50.50.100">
    <property type="match status" value="1"/>
</dbReference>
<organism evidence="7 8">
    <name type="scientific">Polyangium mundeleinium</name>
    <dbReference type="NCBI Taxonomy" id="2995306"/>
    <lineage>
        <taxon>Bacteria</taxon>
        <taxon>Pseudomonadati</taxon>
        <taxon>Myxococcota</taxon>
        <taxon>Polyangia</taxon>
        <taxon>Polyangiales</taxon>
        <taxon>Polyangiaceae</taxon>
        <taxon>Polyangium</taxon>
    </lineage>
</organism>
<sequence>MSKKVLIVGAGFAGVWGALAAARLLDEQGKTGADVEITLISPKPALDIRPRLYEPSPQDMSAPLLPLLEAIGVRFVEGSVAEIRSGAKEVDVLTTDGGRLTLPYDRLLLTSGSKLFRPPVPGLEEHAFSVDQVEDAVELDKHLASLAGLPASPARNTVVVVGGGFTGLELATELPQRLRAVLGAEAKVSVVLVDRAAEVGAGLGANPRPAIAEALGSLGVDFRGGAGVAAIDATGVVTAAGTRIDAGTVVWTGGMRASSLTAQVSSSLDPLGRVEVTPDLRVVGTDHVFAAGDVAHARSDDQGNYALMSCQHAIFMGRFGGHNAVADLLGLPTLEYRQVFYATCLDLGEWGAVYTEGWDRQVKLTGAEGKERKRMINTAWIYPPAPIRAEALAAGNPQITFG</sequence>
<comment type="similarity">
    <text evidence="2">Belongs to the NADH dehydrogenase family.</text>
</comment>
<dbReference type="PRINTS" id="PR00411">
    <property type="entry name" value="PNDRDTASEI"/>
</dbReference>
<proteinExistence type="inferred from homology"/>
<dbReference type="EMBL" id="JAQNDO010000001">
    <property type="protein sequence ID" value="MDC0743666.1"/>
    <property type="molecule type" value="Genomic_DNA"/>
</dbReference>
<keyword evidence="4" id="KW-0274">FAD</keyword>
<comment type="cofactor">
    <cofactor evidence="1">
        <name>FAD</name>
        <dbReference type="ChEBI" id="CHEBI:57692"/>
    </cofactor>
</comment>
<dbReference type="PANTHER" id="PTHR42913">
    <property type="entry name" value="APOPTOSIS-INDUCING FACTOR 1"/>
    <property type="match status" value="1"/>
</dbReference>
<evidence type="ECO:0000256" key="5">
    <source>
        <dbReference type="ARBA" id="ARBA00023002"/>
    </source>
</evidence>
<dbReference type="PRINTS" id="PR00368">
    <property type="entry name" value="FADPNR"/>
</dbReference>
<dbReference type="RefSeq" id="WP_271919424.1">
    <property type="nucleotide sequence ID" value="NZ_JAQNDO010000001.1"/>
</dbReference>
<evidence type="ECO:0000259" key="6">
    <source>
        <dbReference type="Pfam" id="PF07992"/>
    </source>
</evidence>
<comment type="caution">
    <text evidence="7">The sequence shown here is derived from an EMBL/GenBank/DDBJ whole genome shotgun (WGS) entry which is preliminary data.</text>
</comment>
<dbReference type="Proteomes" id="UP001221411">
    <property type="component" value="Unassembled WGS sequence"/>
</dbReference>
<feature type="domain" description="FAD/NAD(P)-binding" evidence="6">
    <location>
        <begin position="3"/>
        <end position="317"/>
    </location>
</feature>
<name>A0ABT5ESF1_9BACT</name>
<gene>
    <name evidence="7" type="ORF">POL67_20225</name>
</gene>
<evidence type="ECO:0000256" key="1">
    <source>
        <dbReference type="ARBA" id="ARBA00001974"/>
    </source>
</evidence>
<dbReference type="InterPro" id="IPR023753">
    <property type="entry name" value="FAD/NAD-binding_dom"/>
</dbReference>
<keyword evidence="8" id="KW-1185">Reference proteome</keyword>
<dbReference type="SUPFAM" id="SSF51905">
    <property type="entry name" value="FAD/NAD(P)-binding domain"/>
    <property type="match status" value="1"/>
</dbReference>
<keyword evidence="3" id="KW-0285">Flavoprotein</keyword>
<reference evidence="7 8" key="1">
    <citation type="submission" date="2022-11" db="EMBL/GenBank/DDBJ databases">
        <title>Minimal conservation of predation-associated metabolite biosynthetic gene clusters underscores biosynthetic potential of Myxococcota including descriptions for ten novel species: Archangium lansinium sp. nov., Myxococcus landrumus sp. nov., Nannocystis bai.</title>
        <authorList>
            <person name="Ahearne A."/>
            <person name="Stevens C."/>
            <person name="Dowd S."/>
        </authorList>
    </citation>
    <scope>NUCLEOTIDE SEQUENCE [LARGE SCALE GENOMIC DNA]</scope>
    <source>
        <strain evidence="7 8">RJM3</strain>
    </source>
</reference>
<evidence type="ECO:0000256" key="4">
    <source>
        <dbReference type="ARBA" id="ARBA00022827"/>
    </source>
</evidence>
<evidence type="ECO:0000256" key="3">
    <source>
        <dbReference type="ARBA" id="ARBA00022630"/>
    </source>
</evidence>
<keyword evidence="5" id="KW-0560">Oxidoreductase</keyword>
<dbReference type="InterPro" id="IPR036188">
    <property type="entry name" value="FAD/NAD-bd_sf"/>
</dbReference>
<dbReference type="InterPro" id="IPR051169">
    <property type="entry name" value="NADH-Q_oxidoreductase"/>
</dbReference>
<evidence type="ECO:0000256" key="2">
    <source>
        <dbReference type="ARBA" id="ARBA00005272"/>
    </source>
</evidence>
<dbReference type="PANTHER" id="PTHR42913:SF3">
    <property type="entry name" value="64 KDA MITOCHONDRIAL NADH DEHYDROGENASE (EUROFUNG)"/>
    <property type="match status" value="1"/>
</dbReference>
<protein>
    <submittedName>
        <fullName evidence="7">FAD-dependent oxidoreductase</fullName>
    </submittedName>
</protein>
<accession>A0ABT5ESF1</accession>
<evidence type="ECO:0000313" key="8">
    <source>
        <dbReference type="Proteomes" id="UP001221411"/>
    </source>
</evidence>
<evidence type="ECO:0000313" key="7">
    <source>
        <dbReference type="EMBL" id="MDC0743666.1"/>
    </source>
</evidence>